<gene>
    <name evidence="1" type="ORF">KDI_11800</name>
</gene>
<dbReference type="SUPFAM" id="SSF51905">
    <property type="entry name" value="FAD/NAD(P)-binding domain"/>
    <property type="match status" value="1"/>
</dbReference>
<evidence type="ECO:0000313" key="2">
    <source>
        <dbReference type="Proteomes" id="UP000322530"/>
    </source>
</evidence>
<proteinExistence type="predicted"/>
<dbReference type="InterPro" id="IPR036188">
    <property type="entry name" value="FAD/NAD-bd_sf"/>
</dbReference>
<dbReference type="OrthoDB" id="9814556at2"/>
<accession>A0A5A5T8W5</accession>
<comment type="caution">
    <text evidence="1">The sequence shown here is derived from an EMBL/GenBank/DDBJ whole genome shotgun (WGS) entry which is preliminary data.</text>
</comment>
<protein>
    <submittedName>
        <fullName evidence="1">FAD-dependent oxidoreductase</fullName>
    </submittedName>
</protein>
<evidence type="ECO:0000313" key="1">
    <source>
        <dbReference type="EMBL" id="GCF07616.1"/>
    </source>
</evidence>
<dbReference type="EMBL" id="BIXY01000012">
    <property type="protein sequence ID" value="GCF07616.1"/>
    <property type="molecule type" value="Genomic_DNA"/>
</dbReference>
<dbReference type="AlphaFoldDB" id="A0A5A5T8W5"/>
<dbReference type="PANTHER" id="PTHR10668:SF105">
    <property type="entry name" value="DEHYDROGENASE-RELATED"/>
    <property type="match status" value="1"/>
</dbReference>
<name>A0A5A5T8W5_9CHLR</name>
<dbReference type="Pfam" id="PF13450">
    <property type="entry name" value="NAD_binding_8"/>
    <property type="match status" value="1"/>
</dbReference>
<reference evidence="1 2" key="1">
    <citation type="submission" date="2019-01" db="EMBL/GenBank/DDBJ databases">
        <title>Draft genome sequence of Dictyobacter sp. Uno17.</title>
        <authorList>
            <person name="Wang C.M."/>
            <person name="Zheng Y."/>
            <person name="Sakai Y."/>
            <person name="Abe K."/>
            <person name="Yokota A."/>
            <person name="Yabe S."/>
        </authorList>
    </citation>
    <scope>NUCLEOTIDE SEQUENCE [LARGE SCALE GENOMIC DNA]</scope>
    <source>
        <strain evidence="1 2">Uno17</strain>
    </source>
</reference>
<dbReference type="RefSeq" id="WP_149400629.1">
    <property type="nucleotide sequence ID" value="NZ_BIXY01000012.1"/>
</dbReference>
<organism evidence="1 2">
    <name type="scientific">Dictyobacter arantiisoli</name>
    <dbReference type="NCBI Taxonomy" id="2014874"/>
    <lineage>
        <taxon>Bacteria</taxon>
        <taxon>Bacillati</taxon>
        <taxon>Chloroflexota</taxon>
        <taxon>Ktedonobacteria</taxon>
        <taxon>Ktedonobacterales</taxon>
        <taxon>Dictyobacteraceae</taxon>
        <taxon>Dictyobacter</taxon>
    </lineage>
</organism>
<sequence length="481" mass="51887">MARRYAYDAVVVGGGPNGLAAAVRLAQAGQAVLVVEARETIGGGARSGALTLPGFVHDICSAVHPLGVASPFLRTLPLERFGLEWLHPDVPLAHPLDTGEAMLLQRSIAATAETLGVDAKAYEDLISPFVRDWERIAQAFLGPLRLRPLLHPVALAPFGLAALQSARLLARQRFVDERARALLAGVCAHSMLPLEQLTSAAAGLVLATVGHVAGWPLPRGGSQRIVQALADYLCFLGGEIMTGHEVKTIDELPTARAYLFDVTPRQLVRIAGHRLSSGYLRSLQRYRYGPGSFKIDYALAGPVPWTARACARAGTVHLGGTFDEIAWGERQVWRGEPPDHPYVLVAQQSLVDATRAPAGKHTLWAYCHVPNGSTFDMTARIEAQIERFAPGFRDLILARHVTDAPGLERYNANYIGGDINGGVQDIWQLFTRPTLRAVPYATSASDIFICSSSTPPGGGVHGMCGYFAAQHVLKSRLSSWH</sequence>
<dbReference type="Gene3D" id="3.50.50.60">
    <property type="entry name" value="FAD/NAD(P)-binding domain"/>
    <property type="match status" value="2"/>
</dbReference>
<keyword evidence="2" id="KW-1185">Reference proteome</keyword>
<dbReference type="PANTHER" id="PTHR10668">
    <property type="entry name" value="PHYTOENE DEHYDROGENASE"/>
    <property type="match status" value="1"/>
</dbReference>
<dbReference type="Proteomes" id="UP000322530">
    <property type="component" value="Unassembled WGS sequence"/>
</dbReference>